<dbReference type="OrthoDB" id="6287528at2759"/>
<evidence type="ECO:0000313" key="2">
    <source>
        <dbReference type="EMBL" id="VEL29957.1"/>
    </source>
</evidence>
<accession>A0A448X7G0</accession>
<evidence type="ECO:0000256" key="1">
    <source>
        <dbReference type="SAM" id="MobiDB-lite"/>
    </source>
</evidence>
<feature type="region of interest" description="Disordered" evidence="1">
    <location>
        <begin position="101"/>
        <end position="120"/>
    </location>
</feature>
<protein>
    <submittedName>
        <fullName evidence="2">Uncharacterized protein</fullName>
    </submittedName>
</protein>
<evidence type="ECO:0000313" key="3">
    <source>
        <dbReference type="Proteomes" id="UP000784294"/>
    </source>
</evidence>
<keyword evidence="3" id="KW-1185">Reference proteome</keyword>
<reference evidence="2" key="1">
    <citation type="submission" date="2018-11" db="EMBL/GenBank/DDBJ databases">
        <authorList>
            <consortium name="Pathogen Informatics"/>
        </authorList>
    </citation>
    <scope>NUCLEOTIDE SEQUENCE</scope>
</reference>
<sequence length="226" mass="24195">SVARLFRHSRRAGNRRSASSLVAIRNWPPQPAVLSISLSFSLYLNLWISLASYLLALCRLGRGEIQRCPRLGGEAGSIAFSRPPPAKSCGSSEDCLEEAQTLPSNNPVEQRLSASNSRKGLGVTTANPIKTLSQFRLFHSTSSSSEAPRPTNDPLTSNSDVDAAGPVVSEAGANAEMGQEVIASPAVRQSKCILLTGFGGPRYVRVELKDDQPVGHDEVAIRVSAW</sequence>
<feature type="region of interest" description="Disordered" evidence="1">
    <location>
        <begin position="140"/>
        <end position="164"/>
    </location>
</feature>
<organism evidence="2 3">
    <name type="scientific">Protopolystoma xenopodis</name>
    <dbReference type="NCBI Taxonomy" id="117903"/>
    <lineage>
        <taxon>Eukaryota</taxon>
        <taxon>Metazoa</taxon>
        <taxon>Spiralia</taxon>
        <taxon>Lophotrochozoa</taxon>
        <taxon>Platyhelminthes</taxon>
        <taxon>Monogenea</taxon>
        <taxon>Polyopisthocotylea</taxon>
        <taxon>Polystomatidea</taxon>
        <taxon>Polystomatidae</taxon>
        <taxon>Protopolystoma</taxon>
    </lineage>
</organism>
<proteinExistence type="predicted"/>
<comment type="caution">
    <text evidence="2">The sequence shown here is derived from an EMBL/GenBank/DDBJ whole genome shotgun (WGS) entry which is preliminary data.</text>
</comment>
<dbReference type="AlphaFoldDB" id="A0A448X7G0"/>
<dbReference type="Proteomes" id="UP000784294">
    <property type="component" value="Unassembled WGS sequence"/>
</dbReference>
<feature type="non-terminal residue" evidence="2">
    <location>
        <position position="1"/>
    </location>
</feature>
<gene>
    <name evidence="2" type="ORF">PXEA_LOCUS23397</name>
</gene>
<dbReference type="EMBL" id="CAAALY010108014">
    <property type="protein sequence ID" value="VEL29957.1"/>
    <property type="molecule type" value="Genomic_DNA"/>
</dbReference>
<name>A0A448X7G0_9PLAT</name>